<dbReference type="Gene3D" id="1.20.1290.10">
    <property type="entry name" value="AhpD-like"/>
    <property type="match status" value="2"/>
</dbReference>
<dbReference type="Proteomes" id="UP000317036">
    <property type="component" value="Unassembled WGS sequence"/>
</dbReference>
<dbReference type="PANTHER" id="PTHR33570:SF10">
    <property type="entry name" value="GAMMA-CARBOXYMUCONOLACTONE DECARBOXYLASE"/>
    <property type="match status" value="1"/>
</dbReference>
<protein>
    <submittedName>
        <fullName evidence="2">Carboxymuconolactone decarboxylase family protein</fullName>
    </submittedName>
</protein>
<evidence type="ECO:0000259" key="1">
    <source>
        <dbReference type="Pfam" id="PF02627"/>
    </source>
</evidence>
<dbReference type="GO" id="GO:0051920">
    <property type="term" value="F:peroxiredoxin activity"/>
    <property type="evidence" value="ECO:0007669"/>
    <property type="project" value="InterPro"/>
</dbReference>
<evidence type="ECO:0000313" key="3">
    <source>
        <dbReference type="Proteomes" id="UP000317036"/>
    </source>
</evidence>
<dbReference type="InterPro" id="IPR029032">
    <property type="entry name" value="AhpD-like"/>
</dbReference>
<dbReference type="AlphaFoldDB" id="A0A559KGU4"/>
<name>A0A559KGU4_9BACL</name>
<dbReference type="Pfam" id="PF02627">
    <property type="entry name" value="CMD"/>
    <property type="match status" value="2"/>
</dbReference>
<dbReference type="InterPro" id="IPR003779">
    <property type="entry name" value="CMD-like"/>
</dbReference>
<evidence type="ECO:0000313" key="2">
    <source>
        <dbReference type="EMBL" id="TVY11336.1"/>
    </source>
</evidence>
<feature type="domain" description="Carboxymuconolactone decarboxylase-like" evidence="1">
    <location>
        <begin position="179"/>
        <end position="264"/>
    </location>
</feature>
<dbReference type="InterPro" id="IPR052512">
    <property type="entry name" value="4CMD/NDH-1_regulator"/>
</dbReference>
<dbReference type="PANTHER" id="PTHR33570">
    <property type="entry name" value="4-CARBOXYMUCONOLACTONE DECARBOXYLASE FAMILY PROTEIN"/>
    <property type="match status" value="1"/>
</dbReference>
<sequence length="269" mass="29530">MGIRKPTTGGNGTMNSSYEIGKKRFQETDEAGIQGVINGLSDVSPHISRYIIEIFGQLFSNPVLSYHQREMIVISALISLGDTPSQLKWHMNFGLKVGLTPNEIIEIATHCIPFCGFPRALNAVGVAKQLFAEQNIEVNIEDELLQIIEERRKRGLAKLQEIDGKHGEAVADSLADIAPLLAEQIIDFTFGEIYSRSGLNPKQRQLVTLGALTAQGGCEPQLHVHINAALRVGLTKEEAVEAILQCSPYTGFPKVLNAIKVAKEIFFSH</sequence>
<accession>A0A559KGU4</accession>
<dbReference type="EMBL" id="VNJI01000003">
    <property type="protein sequence ID" value="TVY11336.1"/>
    <property type="molecule type" value="Genomic_DNA"/>
</dbReference>
<dbReference type="SUPFAM" id="SSF69118">
    <property type="entry name" value="AhpD-like"/>
    <property type="match status" value="1"/>
</dbReference>
<gene>
    <name evidence="2" type="ORF">FPZ49_03650</name>
</gene>
<keyword evidence="3" id="KW-1185">Reference proteome</keyword>
<organism evidence="2 3">
    <name type="scientific">Paenibacillus cremeus</name>
    <dbReference type="NCBI Taxonomy" id="2163881"/>
    <lineage>
        <taxon>Bacteria</taxon>
        <taxon>Bacillati</taxon>
        <taxon>Bacillota</taxon>
        <taxon>Bacilli</taxon>
        <taxon>Bacillales</taxon>
        <taxon>Paenibacillaceae</taxon>
        <taxon>Paenibacillus</taxon>
    </lineage>
</organism>
<reference evidence="2 3" key="1">
    <citation type="submission" date="2019-07" db="EMBL/GenBank/DDBJ databases">
        <authorList>
            <person name="Kim J."/>
        </authorList>
    </citation>
    <scope>NUCLEOTIDE SEQUENCE [LARGE SCALE GENOMIC DNA]</scope>
    <source>
        <strain evidence="2 3">JC52</strain>
    </source>
</reference>
<comment type="caution">
    <text evidence="2">The sequence shown here is derived from an EMBL/GenBank/DDBJ whole genome shotgun (WGS) entry which is preliminary data.</text>
</comment>
<dbReference type="OrthoDB" id="9802489at2"/>
<feature type="domain" description="Carboxymuconolactone decarboxylase-like" evidence="1">
    <location>
        <begin position="45"/>
        <end position="128"/>
    </location>
</feature>
<proteinExistence type="predicted"/>